<dbReference type="Proteomes" id="UP000183071">
    <property type="component" value="Unassembled WGS sequence"/>
</dbReference>
<comment type="caution">
    <text evidence="1">The sequence shown here is derived from an EMBL/GenBank/DDBJ whole genome shotgun (WGS) entry which is preliminary data.</text>
</comment>
<dbReference type="InterPro" id="IPR012467">
    <property type="entry name" value="DUF1684"/>
</dbReference>
<evidence type="ECO:0000313" key="1">
    <source>
        <dbReference type="EMBL" id="SEE19190.1"/>
    </source>
</evidence>
<dbReference type="PANTHER" id="PTHR41913">
    <property type="entry name" value="DUF1684 DOMAIN-CONTAINING PROTEIN"/>
    <property type="match status" value="1"/>
</dbReference>
<reference evidence="1 2" key="1">
    <citation type="submission" date="2016-10" db="EMBL/GenBank/DDBJ databases">
        <authorList>
            <person name="Varghese N."/>
            <person name="Submissions S."/>
        </authorList>
    </citation>
    <scope>NUCLEOTIDE SEQUENCE [LARGE SCALE GENOMIC DNA]</scope>
    <source>
        <strain evidence="1 2">DSW-5</strain>
    </source>
</reference>
<dbReference type="Pfam" id="PF07920">
    <property type="entry name" value="DUF1684"/>
    <property type="match status" value="1"/>
</dbReference>
<protein>
    <recommendedName>
        <fullName evidence="3">DUF1684 domain-containing protein</fullName>
    </recommendedName>
</protein>
<sequence>MKNKINIFKIASIVIINLVIISCNSKDKRPLLGDTPYQQRLNSSFKDATSSPLKKRDLKEFEGLEFFPVDSNFIVTAKLTRIENAPIFKMPTTTDRAPLYKEFGILDFIINNKSLQLTVYQSQEDLEDEQYKDYLFIPFTDETSGNESYGGGRYMDVMLSDITSEETIELNFNNTYNPYCAYNEKFSCPITPRKNHLDIEIKAGIQDFKKH</sequence>
<accession>A0A1H5GU51</accession>
<dbReference type="EMBL" id="FNUE01000001">
    <property type="protein sequence ID" value="SEE19190.1"/>
    <property type="molecule type" value="Genomic_DNA"/>
</dbReference>
<dbReference type="PANTHER" id="PTHR41913:SF1">
    <property type="entry name" value="DUF1684 DOMAIN-CONTAINING PROTEIN"/>
    <property type="match status" value="1"/>
</dbReference>
<organism evidence="1 2">
    <name type="scientific">Polaribacter dokdonensis DSW-5</name>
    <dbReference type="NCBI Taxonomy" id="1300348"/>
    <lineage>
        <taxon>Bacteria</taxon>
        <taxon>Pseudomonadati</taxon>
        <taxon>Bacteroidota</taxon>
        <taxon>Flavobacteriia</taxon>
        <taxon>Flavobacteriales</taxon>
        <taxon>Flavobacteriaceae</taxon>
    </lineage>
</organism>
<gene>
    <name evidence="1" type="ORF">SAMN05444353_1140</name>
</gene>
<dbReference type="RefSeq" id="WP_053973305.1">
    <property type="nucleotide sequence ID" value="NZ_FNUE01000001.1"/>
</dbReference>
<dbReference type="PROSITE" id="PS51257">
    <property type="entry name" value="PROKAR_LIPOPROTEIN"/>
    <property type="match status" value="1"/>
</dbReference>
<keyword evidence="2" id="KW-1185">Reference proteome</keyword>
<name>A0A1H5GU51_9FLAO</name>
<evidence type="ECO:0000313" key="2">
    <source>
        <dbReference type="Proteomes" id="UP000183071"/>
    </source>
</evidence>
<proteinExistence type="predicted"/>
<evidence type="ECO:0008006" key="3">
    <source>
        <dbReference type="Google" id="ProtNLM"/>
    </source>
</evidence>